<keyword evidence="2" id="KW-0378">Hydrolase</keyword>
<dbReference type="EMBL" id="JRXE01000008">
    <property type="protein sequence ID" value="KOC90879.1"/>
    <property type="molecule type" value="Genomic_DNA"/>
</dbReference>
<dbReference type="Pfam" id="PF08282">
    <property type="entry name" value="Hydrolase_3"/>
    <property type="match status" value="1"/>
</dbReference>
<dbReference type="CDD" id="cd07518">
    <property type="entry name" value="HAD_YbiV-Like"/>
    <property type="match status" value="1"/>
</dbReference>
<dbReference type="Proteomes" id="UP000036851">
    <property type="component" value="Unassembled WGS sequence"/>
</dbReference>
<dbReference type="SFLD" id="SFLDS00003">
    <property type="entry name" value="Haloacid_Dehalogenase"/>
    <property type="match status" value="1"/>
</dbReference>
<dbReference type="EMBL" id="JRXF01000009">
    <property type="protein sequence ID" value="KOC94029.1"/>
    <property type="molecule type" value="Genomic_DNA"/>
</dbReference>
<dbReference type="OrthoDB" id="3180855at2"/>
<dbReference type="PATRIC" id="fig|1560201.3.peg.1580"/>
<evidence type="ECO:0000313" key="4">
    <source>
        <dbReference type="EMBL" id="KOC94029.1"/>
    </source>
</evidence>
<dbReference type="GO" id="GO:0016791">
    <property type="term" value="F:phosphatase activity"/>
    <property type="evidence" value="ECO:0007669"/>
    <property type="project" value="TreeGrafter"/>
</dbReference>
<keyword evidence="1" id="KW-0479">Metal-binding</keyword>
<dbReference type="PANTHER" id="PTHR10000">
    <property type="entry name" value="PHOSPHOSERINE PHOSPHATASE"/>
    <property type="match status" value="1"/>
</dbReference>
<dbReference type="PANTHER" id="PTHR10000:SF53">
    <property type="entry name" value="5-AMINO-6-(5-PHOSPHO-D-RIBITYLAMINO)URACIL PHOSPHATASE YBJI-RELATED"/>
    <property type="match status" value="1"/>
</dbReference>
<dbReference type="SFLD" id="SFLDG01144">
    <property type="entry name" value="C2.B.4:_PGP_Like"/>
    <property type="match status" value="1"/>
</dbReference>
<dbReference type="SFLD" id="SFLDG01140">
    <property type="entry name" value="C2.B:_Phosphomannomutase_and_P"/>
    <property type="match status" value="1"/>
</dbReference>
<sequence>MSVKLIAVDMDGTFLSDSKSYNRARFSAQYQEMQRQGIKFVVASGNQFYQLVSFFPEIAAQIAFVAENGAYVTSENQPLFCGHIPADDVRHILAELSQRDHLHTVVCGEQGAWLHHSAPEKVTTLMSRHYHRLQRYHDVAELPDDIFKFALTLDDALIPSLSAHLHSVLNGSVTPVTSGFGFVDLIIPGVHKANGLKILQRHWQIDDAEVLAFGDSANDREMLTMAGYSFSMANASEEIKRVARYQAGHNNEEAVLDVIERALEGGAPFN</sequence>
<evidence type="ECO:0000256" key="1">
    <source>
        <dbReference type="ARBA" id="ARBA00022723"/>
    </source>
</evidence>
<dbReference type="InterPro" id="IPR023214">
    <property type="entry name" value="HAD_sf"/>
</dbReference>
<evidence type="ECO:0000313" key="5">
    <source>
        <dbReference type="Proteomes" id="UP000036851"/>
    </source>
</evidence>
<dbReference type="AlphaFoldDB" id="A0A0L7TF88"/>
<accession>A0A0L7TF88</accession>
<dbReference type="InterPro" id="IPR006379">
    <property type="entry name" value="HAD-SF_hydro_IIB"/>
</dbReference>
<organism evidence="4 5">
    <name type="scientific">Winslowiella iniecta</name>
    <dbReference type="NCBI Taxonomy" id="1560201"/>
    <lineage>
        <taxon>Bacteria</taxon>
        <taxon>Pseudomonadati</taxon>
        <taxon>Pseudomonadota</taxon>
        <taxon>Gammaproteobacteria</taxon>
        <taxon>Enterobacterales</taxon>
        <taxon>Erwiniaceae</taxon>
        <taxon>Winslowiella</taxon>
    </lineage>
</organism>
<reference evidence="5 6" key="1">
    <citation type="journal article" date="2015" name="Int. J. Syst. Evol. Microbiol.">
        <title>Erwinia iniecta sp. nov., isolated from Russian wheat aphids (Diuraphis noxia).</title>
        <authorList>
            <person name="Campillo T."/>
            <person name="Luna E."/>
            <person name="Portier P."/>
            <person name="Fischer-Le Saux M."/>
            <person name="Lapitan N."/>
            <person name="Tisserat N.A."/>
            <person name="Leach J.E."/>
        </authorList>
    </citation>
    <scope>NUCLEOTIDE SEQUENCE [LARGE SCALE GENOMIC DNA]</scope>
    <source>
        <strain evidence="3 6">B120</strain>
        <strain evidence="4 5">B149</strain>
    </source>
</reference>
<evidence type="ECO:0000313" key="6">
    <source>
        <dbReference type="Proteomes" id="UP000037088"/>
    </source>
</evidence>
<evidence type="ECO:0000256" key="2">
    <source>
        <dbReference type="ARBA" id="ARBA00022801"/>
    </source>
</evidence>
<dbReference type="PROSITE" id="PS01229">
    <property type="entry name" value="COF_2"/>
    <property type="match status" value="1"/>
</dbReference>
<keyword evidence="6" id="KW-1185">Reference proteome</keyword>
<dbReference type="GO" id="GO:0000287">
    <property type="term" value="F:magnesium ion binding"/>
    <property type="evidence" value="ECO:0007669"/>
    <property type="project" value="TreeGrafter"/>
</dbReference>
<dbReference type="Gene3D" id="3.30.1240.10">
    <property type="match status" value="1"/>
</dbReference>
<dbReference type="NCBIfam" id="TIGR00099">
    <property type="entry name" value="Cof-subfamily"/>
    <property type="match status" value="1"/>
</dbReference>
<dbReference type="Proteomes" id="UP000037088">
    <property type="component" value="Unassembled WGS sequence"/>
</dbReference>
<dbReference type="NCBIfam" id="TIGR01484">
    <property type="entry name" value="HAD-SF-IIB"/>
    <property type="match status" value="1"/>
</dbReference>
<protein>
    <submittedName>
        <fullName evidence="4">Sugar phosphatase</fullName>
    </submittedName>
</protein>
<name>A0A0L7TF88_9GAMM</name>
<dbReference type="Gene3D" id="3.40.50.1000">
    <property type="entry name" value="HAD superfamily/HAD-like"/>
    <property type="match status" value="1"/>
</dbReference>
<dbReference type="STRING" id="1560201.NG42_07405"/>
<dbReference type="InterPro" id="IPR000150">
    <property type="entry name" value="Cof"/>
</dbReference>
<comment type="caution">
    <text evidence="4">The sequence shown here is derived from an EMBL/GenBank/DDBJ whole genome shotgun (WGS) entry which is preliminary data.</text>
</comment>
<dbReference type="GO" id="GO:0005829">
    <property type="term" value="C:cytosol"/>
    <property type="evidence" value="ECO:0007669"/>
    <property type="project" value="TreeGrafter"/>
</dbReference>
<dbReference type="InterPro" id="IPR036412">
    <property type="entry name" value="HAD-like_sf"/>
</dbReference>
<proteinExistence type="predicted"/>
<gene>
    <name evidence="3" type="ORF">NG42_07405</name>
    <name evidence="4" type="ORF">NG43_07460</name>
</gene>
<dbReference type="SUPFAM" id="SSF56784">
    <property type="entry name" value="HAD-like"/>
    <property type="match status" value="1"/>
</dbReference>
<evidence type="ECO:0000313" key="3">
    <source>
        <dbReference type="EMBL" id="KOC90879.1"/>
    </source>
</evidence>
<dbReference type="RefSeq" id="WP_052898636.1">
    <property type="nucleotide sequence ID" value="NZ_JRXE01000008.1"/>
</dbReference>